<dbReference type="WBParaSite" id="PSU_v2.g2113.t1">
    <property type="protein sequence ID" value="PSU_v2.g2113.t1"/>
    <property type="gene ID" value="PSU_v2.g2113"/>
</dbReference>
<dbReference type="Pfam" id="PF00270">
    <property type="entry name" value="DEAD"/>
    <property type="match status" value="1"/>
</dbReference>
<comment type="domain">
    <text evidence="5">The Q motif is unique to and characteristic of the DEAD box family of RNA helicases and controls ATP binding and hydrolysis.</text>
</comment>
<dbReference type="Pfam" id="PF00271">
    <property type="entry name" value="Helicase_C"/>
    <property type="match status" value="1"/>
</dbReference>
<dbReference type="GO" id="GO:0003724">
    <property type="term" value="F:RNA helicase activity"/>
    <property type="evidence" value="ECO:0007669"/>
    <property type="project" value="UniProtKB-EC"/>
</dbReference>
<sequence length="553" mass="62976">MNGMATDKSDVIIDFQDIFNVPNTCQDVDAKEDFCWGVDDHQLFEDAAVEFDIETFIKEEEERRKLDLVESEFKVLGEEKFVHLKKIQIRPAWVSAAKIFEKDVVADNCERLKSFPGLKRALYHRIKENINAFFPVQASVLSYLLPLSSSIPIFPPRDVAVSAPTGSGKTLCYILPILNGLEHSDPSAVYAVIIAPLQLLAVQIFEEFKKYNIYNASTVLLAGAHEYATERRFLFPNDSKTSKASIIIATPDRLVEHLTDIHGKIELSKLRYLVVDEADRMKNIARMEWLNLVEERANVKTSNSTSISRLQNPEQNRWLQKILVSATLNLDVERLFIWNLRCPRLFRSTGQGNDNKTGKVNQVEKKKVAASVALPSTITHKVIICDVQRKPLDIYCWISRNPDWQRIMIFVNNNDSLNRLASLFGHMFRKDNKTVDGLSTLKFKDRRLRTVKQFASGEINILISSDSTGRGIDIPDVDCVINYDLPKTDRIFIHRAGRTARAGKTGTVLSFAAKSEKVIFKKILAERGYWNSVIEVPKEDLSNTKDKVNYKNH</sequence>
<accession>A0A914YUH1</accession>
<evidence type="ECO:0000256" key="2">
    <source>
        <dbReference type="ARBA" id="ARBA00022801"/>
    </source>
</evidence>
<evidence type="ECO:0000259" key="7">
    <source>
        <dbReference type="PROSITE" id="PS51194"/>
    </source>
</evidence>
<name>A0A914YUH1_9BILA</name>
<feature type="domain" description="Helicase C-terminal" evidence="7">
    <location>
        <begin position="391"/>
        <end position="542"/>
    </location>
</feature>
<keyword evidence="8" id="KW-1185">Reference proteome</keyword>
<evidence type="ECO:0000259" key="6">
    <source>
        <dbReference type="PROSITE" id="PS51192"/>
    </source>
</evidence>
<dbReference type="EC" id="3.6.4.13" evidence="5"/>
<dbReference type="InterPro" id="IPR001650">
    <property type="entry name" value="Helicase_C-like"/>
</dbReference>
<comment type="catalytic activity">
    <reaction evidence="5">
        <text>ATP + H2O = ADP + phosphate + H(+)</text>
        <dbReference type="Rhea" id="RHEA:13065"/>
        <dbReference type="ChEBI" id="CHEBI:15377"/>
        <dbReference type="ChEBI" id="CHEBI:15378"/>
        <dbReference type="ChEBI" id="CHEBI:30616"/>
        <dbReference type="ChEBI" id="CHEBI:43474"/>
        <dbReference type="ChEBI" id="CHEBI:456216"/>
        <dbReference type="EC" id="3.6.4.13"/>
    </reaction>
</comment>
<evidence type="ECO:0000313" key="9">
    <source>
        <dbReference type="WBParaSite" id="PSU_v2.g2113.t1"/>
    </source>
</evidence>
<keyword evidence="2 5" id="KW-0378">Hydrolase</keyword>
<keyword evidence="3 5" id="KW-0067">ATP-binding</keyword>
<reference evidence="9" key="1">
    <citation type="submission" date="2022-11" db="UniProtKB">
        <authorList>
            <consortium name="WormBaseParasite"/>
        </authorList>
    </citation>
    <scope>IDENTIFICATION</scope>
</reference>
<keyword evidence="4 5" id="KW-0694">RNA-binding</keyword>
<dbReference type="PANTHER" id="PTHR24031">
    <property type="entry name" value="RNA HELICASE"/>
    <property type="match status" value="1"/>
</dbReference>
<comment type="function">
    <text evidence="5">RNA helicase.</text>
</comment>
<dbReference type="InterPro" id="IPR011545">
    <property type="entry name" value="DEAD/DEAH_box_helicase_dom"/>
</dbReference>
<dbReference type="PROSITE" id="PS51192">
    <property type="entry name" value="HELICASE_ATP_BIND_1"/>
    <property type="match status" value="1"/>
</dbReference>
<dbReference type="InterPro" id="IPR014001">
    <property type="entry name" value="Helicase_ATP-bd"/>
</dbReference>
<evidence type="ECO:0000256" key="5">
    <source>
        <dbReference type="RuleBase" id="RU365068"/>
    </source>
</evidence>
<dbReference type="PROSITE" id="PS51194">
    <property type="entry name" value="HELICASE_CTER"/>
    <property type="match status" value="1"/>
</dbReference>
<evidence type="ECO:0000256" key="4">
    <source>
        <dbReference type="ARBA" id="ARBA00022884"/>
    </source>
</evidence>
<dbReference type="CDD" id="cd18787">
    <property type="entry name" value="SF2_C_DEAD"/>
    <property type="match status" value="1"/>
</dbReference>
<dbReference type="SUPFAM" id="SSF52540">
    <property type="entry name" value="P-loop containing nucleoside triphosphate hydrolases"/>
    <property type="match status" value="1"/>
</dbReference>
<dbReference type="GO" id="GO:0003723">
    <property type="term" value="F:RNA binding"/>
    <property type="evidence" value="ECO:0007669"/>
    <property type="project" value="UniProtKB-UniRule"/>
</dbReference>
<keyword evidence="5" id="KW-0347">Helicase</keyword>
<dbReference type="SMART" id="SM00490">
    <property type="entry name" value="HELICc"/>
    <property type="match status" value="1"/>
</dbReference>
<organism evidence="8 9">
    <name type="scientific">Panagrolaimus superbus</name>
    <dbReference type="NCBI Taxonomy" id="310955"/>
    <lineage>
        <taxon>Eukaryota</taxon>
        <taxon>Metazoa</taxon>
        <taxon>Ecdysozoa</taxon>
        <taxon>Nematoda</taxon>
        <taxon>Chromadorea</taxon>
        <taxon>Rhabditida</taxon>
        <taxon>Tylenchina</taxon>
        <taxon>Panagrolaimomorpha</taxon>
        <taxon>Panagrolaimoidea</taxon>
        <taxon>Panagrolaimidae</taxon>
        <taxon>Panagrolaimus</taxon>
    </lineage>
</organism>
<feature type="domain" description="Helicase ATP-binding" evidence="6">
    <location>
        <begin position="150"/>
        <end position="346"/>
    </location>
</feature>
<dbReference type="Proteomes" id="UP000887577">
    <property type="component" value="Unplaced"/>
</dbReference>
<comment type="similarity">
    <text evidence="5">Belongs to the DEAD box helicase family.</text>
</comment>
<dbReference type="SMART" id="SM00487">
    <property type="entry name" value="DEXDc"/>
    <property type="match status" value="1"/>
</dbReference>
<evidence type="ECO:0000256" key="3">
    <source>
        <dbReference type="ARBA" id="ARBA00022840"/>
    </source>
</evidence>
<dbReference type="AlphaFoldDB" id="A0A914YUH1"/>
<protein>
    <recommendedName>
        <fullName evidence="5">ATP-dependent RNA helicase</fullName>
        <ecNumber evidence="5">3.6.4.13</ecNumber>
    </recommendedName>
</protein>
<proteinExistence type="inferred from homology"/>
<dbReference type="InterPro" id="IPR027417">
    <property type="entry name" value="P-loop_NTPase"/>
</dbReference>
<dbReference type="Gene3D" id="3.40.50.300">
    <property type="entry name" value="P-loop containing nucleotide triphosphate hydrolases"/>
    <property type="match status" value="2"/>
</dbReference>
<keyword evidence="1 5" id="KW-0547">Nucleotide-binding</keyword>
<dbReference type="GO" id="GO:0005524">
    <property type="term" value="F:ATP binding"/>
    <property type="evidence" value="ECO:0007669"/>
    <property type="project" value="UniProtKB-UniRule"/>
</dbReference>
<dbReference type="GO" id="GO:0016787">
    <property type="term" value="F:hydrolase activity"/>
    <property type="evidence" value="ECO:0007669"/>
    <property type="project" value="UniProtKB-KW"/>
</dbReference>
<evidence type="ECO:0000256" key="1">
    <source>
        <dbReference type="ARBA" id="ARBA00022741"/>
    </source>
</evidence>
<evidence type="ECO:0000313" key="8">
    <source>
        <dbReference type="Proteomes" id="UP000887577"/>
    </source>
</evidence>